<evidence type="ECO:0000256" key="1">
    <source>
        <dbReference type="ARBA" id="ARBA00004370"/>
    </source>
</evidence>
<keyword evidence="7" id="KW-0012">Acyltransferase</keyword>
<dbReference type="PANTHER" id="PTHR23063:SF52">
    <property type="entry name" value="LYSOPHOSPHATIDYLCHOLINE ACYLTRANSFERASE"/>
    <property type="match status" value="1"/>
</dbReference>
<feature type="domain" description="Phospholipid/glycerol acyltransferase" evidence="9">
    <location>
        <begin position="81"/>
        <end position="195"/>
    </location>
</feature>
<evidence type="ECO:0000313" key="11">
    <source>
        <dbReference type="Proteomes" id="UP000605099"/>
    </source>
</evidence>
<dbReference type="PANTHER" id="PTHR23063">
    <property type="entry name" value="PHOSPHOLIPID ACYLTRANSFERASE"/>
    <property type="match status" value="1"/>
</dbReference>
<evidence type="ECO:0000256" key="8">
    <source>
        <dbReference type="SAM" id="Phobius"/>
    </source>
</evidence>
<protein>
    <recommendedName>
        <fullName evidence="9">Phospholipid/glycerol acyltransferase domain-containing protein</fullName>
    </recommendedName>
</protein>
<comment type="subcellular location">
    <subcellularLocation>
        <location evidence="1">Membrane</location>
    </subcellularLocation>
</comment>
<evidence type="ECO:0000256" key="7">
    <source>
        <dbReference type="ARBA" id="ARBA00023315"/>
    </source>
</evidence>
<sequence length="262" mass="28533">MTGTASPPASSRERKVAFWRWPIIGLRLLAMLVALAVSLPLYYLAAPFTAQNPIPRAFLYALATISGVRIRRRGQRSRGRAFFLANHVSWLDIPALASATGTAFVAHDGLAAIGPLRWLCDLNDTVFIARHDRRSIAFQIEQVRTALNEIGALTIFPEGTTSDGLELLPFKSALLSALDADAEHIPIQPVLLDYGKETGNIAWVGAEPGLANALRIFARVRPITLTVTFLPPLTGRERTNRKTSANAARQAIATAMTSARKQ</sequence>
<keyword evidence="4 8" id="KW-1133">Transmembrane helix</keyword>
<feature type="transmembrane region" description="Helical" evidence="8">
    <location>
        <begin position="54"/>
        <end position="70"/>
    </location>
</feature>
<organism evidence="10 11">
    <name type="scientific">Novosphingobium indicum</name>
    <dbReference type="NCBI Taxonomy" id="462949"/>
    <lineage>
        <taxon>Bacteria</taxon>
        <taxon>Pseudomonadati</taxon>
        <taxon>Pseudomonadota</taxon>
        <taxon>Alphaproteobacteria</taxon>
        <taxon>Sphingomonadales</taxon>
        <taxon>Sphingomonadaceae</taxon>
        <taxon>Novosphingobium</taxon>
    </lineage>
</organism>
<evidence type="ECO:0000256" key="4">
    <source>
        <dbReference type="ARBA" id="ARBA00022989"/>
    </source>
</evidence>
<accession>A0ABQ2JBR6</accession>
<dbReference type="Proteomes" id="UP000605099">
    <property type="component" value="Unassembled WGS sequence"/>
</dbReference>
<keyword evidence="11" id="KW-1185">Reference proteome</keyword>
<evidence type="ECO:0000256" key="3">
    <source>
        <dbReference type="ARBA" id="ARBA00022692"/>
    </source>
</evidence>
<dbReference type="SMART" id="SM00563">
    <property type="entry name" value="PlsC"/>
    <property type="match status" value="1"/>
</dbReference>
<reference evidence="11" key="1">
    <citation type="journal article" date="2019" name="Int. J. Syst. Evol. Microbiol.">
        <title>The Global Catalogue of Microorganisms (GCM) 10K type strain sequencing project: providing services to taxonomists for standard genome sequencing and annotation.</title>
        <authorList>
            <consortium name="The Broad Institute Genomics Platform"/>
            <consortium name="The Broad Institute Genome Sequencing Center for Infectious Disease"/>
            <person name="Wu L."/>
            <person name="Ma J."/>
        </authorList>
    </citation>
    <scope>NUCLEOTIDE SEQUENCE [LARGE SCALE GENOMIC DNA]</scope>
    <source>
        <strain evidence="11">CGMCC 1.6784</strain>
    </source>
</reference>
<evidence type="ECO:0000259" key="9">
    <source>
        <dbReference type="SMART" id="SM00563"/>
    </source>
</evidence>
<keyword evidence="3 8" id="KW-0812">Transmembrane</keyword>
<dbReference type="CDD" id="cd07989">
    <property type="entry name" value="LPLAT_AGPAT-like"/>
    <property type="match status" value="1"/>
</dbReference>
<comment type="caution">
    <text evidence="10">The sequence shown here is derived from an EMBL/GenBank/DDBJ whole genome shotgun (WGS) entry which is preliminary data.</text>
</comment>
<evidence type="ECO:0000256" key="6">
    <source>
        <dbReference type="ARBA" id="ARBA00023136"/>
    </source>
</evidence>
<name>A0ABQ2JBR6_9SPHN</name>
<gene>
    <name evidence="10" type="ORF">GCM10011349_04620</name>
</gene>
<feature type="transmembrane region" description="Helical" evidence="8">
    <location>
        <begin position="21"/>
        <end position="42"/>
    </location>
</feature>
<dbReference type="SUPFAM" id="SSF69593">
    <property type="entry name" value="Glycerol-3-phosphate (1)-acyltransferase"/>
    <property type="match status" value="1"/>
</dbReference>
<dbReference type="Pfam" id="PF01553">
    <property type="entry name" value="Acyltransferase"/>
    <property type="match status" value="1"/>
</dbReference>
<evidence type="ECO:0000313" key="10">
    <source>
        <dbReference type="EMBL" id="GGN42039.1"/>
    </source>
</evidence>
<proteinExistence type="predicted"/>
<evidence type="ECO:0000256" key="5">
    <source>
        <dbReference type="ARBA" id="ARBA00023098"/>
    </source>
</evidence>
<keyword evidence="2" id="KW-0808">Transferase</keyword>
<dbReference type="EMBL" id="BMLK01000002">
    <property type="protein sequence ID" value="GGN42039.1"/>
    <property type="molecule type" value="Genomic_DNA"/>
</dbReference>
<evidence type="ECO:0000256" key="2">
    <source>
        <dbReference type="ARBA" id="ARBA00022679"/>
    </source>
</evidence>
<keyword evidence="5" id="KW-0443">Lipid metabolism</keyword>
<keyword evidence="6 8" id="KW-0472">Membrane</keyword>
<dbReference type="InterPro" id="IPR002123">
    <property type="entry name" value="Plipid/glycerol_acylTrfase"/>
</dbReference>